<feature type="compositionally biased region" description="Polar residues" evidence="1">
    <location>
        <begin position="544"/>
        <end position="575"/>
    </location>
</feature>
<dbReference type="OrthoDB" id="5324692at2759"/>
<feature type="compositionally biased region" description="Basic and acidic residues" evidence="1">
    <location>
        <begin position="217"/>
        <end position="239"/>
    </location>
</feature>
<dbReference type="AlphaFoldDB" id="A0A0D2K784"/>
<dbReference type="STRING" id="1442371.A0A0D2K784"/>
<feature type="compositionally biased region" description="Basic and acidic residues" evidence="1">
    <location>
        <begin position="329"/>
        <end position="348"/>
    </location>
</feature>
<evidence type="ECO:0000313" key="3">
    <source>
        <dbReference type="Proteomes" id="UP000053411"/>
    </source>
</evidence>
<feature type="compositionally biased region" description="Polar residues" evidence="1">
    <location>
        <begin position="288"/>
        <end position="328"/>
    </location>
</feature>
<feature type="compositionally biased region" description="Basic and acidic residues" evidence="1">
    <location>
        <begin position="197"/>
        <end position="208"/>
    </location>
</feature>
<feature type="region of interest" description="Disordered" evidence="1">
    <location>
        <begin position="92"/>
        <end position="484"/>
    </location>
</feature>
<feature type="compositionally biased region" description="Polar residues" evidence="1">
    <location>
        <begin position="419"/>
        <end position="429"/>
    </location>
</feature>
<dbReference type="VEuPathDB" id="FungiDB:Z520_01936"/>
<feature type="compositionally biased region" description="Low complexity" evidence="1">
    <location>
        <begin position="597"/>
        <end position="608"/>
    </location>
</feature>
<evidence type="ECO:0000313" key="2">
    <source>
        <dbReference type="EMBL" id="KIY01798.1"/>
    </source>
</evidence>
<keyword evidence="3" id="KW-1185">Reference proteome</keyword>
<reference evidence="2 3" key="1">
    <citation type="submission" date="2015-01" db="EMBL/GenBank/DDBJ databases">
        <title>The Genome Sequence of Fonsecaea multimorphosa CBS 102226.</title>
        <authorList>
            <consortium name="The Broad Institute Genomics Platform"/>
            <person name="Cuomo C."/>
            <person name="de Hoog S."/>
            <person name="Gorbushina A."/>
            <person name="Stielow B."/>
            <person name="Teixiera M."/>
            <person name="Abouelleil A."/>
            <person name="Chapman S.B."/>
            <person name="Priest M."/>
            <person name="Young S.K."/>
            <person name="Wortman J."/>
            <person name="Nusbaum C."/>
            <person name="Birren B."/>
        </authorList>
    </citation>
    <scope>NUCLEOTIDE SEQUENCE [LARGE SCALE GENOMIC DNA]</scope>
    <source>
        <strain evidence="2 3">CBS 102226</strain>
    </source>
</reference>
<protein>
    <submittedName>
        <fullName evidence="2">Uncharacterized protein</fullName>
    </submittedName>
</protein>
<feature type="compositionally biased region" description="Polar residues" evidence="1">
    <location>
        <begin position="93"/>
        <end position="119"/>
    </location>
</feature>
<dbReference type="GeneID" id="27707682"/>
<feature type="compositionally biased region" description="Basic and acidic residues" evidence="1">
    <location>
        <begin position="123"/>
        <end position="135"/>
    </location>
</feature>
<feature type="region of interest" description="Disordered" evidence="1">
    <location>
        <begin position="639"/>
        <end position="663"/>
    </location>
</feature>
<proteinExistence type="predicted"/>
<dbReference type="Proteomes" id="UP000053411">
    <property type="component" value="Unassembled WGS sequence"/>
</dbReference>
<dbReference type="RefSeq" id="XP_016635920.1">
    <property type="nucleotide sequence ID" value="XM_016772450.1"/>
</dbReference>
<name>A0A0D2K784_9EURO</name>
<organism evidence="2 3">
    <name type="scientific">Fonsecaea multimorphosa CBS 102226</name>
    <dbReference type="NCBI Taxonomy" id="1442371"/>
    <lineage>
        <taxon>Eukaryota</taxon>
        <taxon>Fungi</taxon>
        <taxon>Dikarya</taxon>
        <taxon>Ascomycota</taxon>
        <taxon>Pezizomycotina</taxon>
        <taxon>Eurotiomycetes</taxon>
        <taxon>Chaetothyriomycetidae</taxon>
        <taxon>Chaetothyriales</taxon>
        <taxon>Herpotrichiellaceae</taxon>
        <taxon>Fonsecaea</taxon>
    </lineage>
</organism>
<feature type="compositionally biased region" description="Low complexity" evidence="1">
    <location>
        <begin position="514"/>
        <end position="535"/>
    </location>
</feature>
<sequence length="1000" mass="112458">MTQIWPPSPCVEDEEVALSKEHISGITLHQVKSENQPASSRGSVDQYPIILDTQAPGQSCPSKENELASDGICPDAQQEAAVNTEKRFVIVPSQPSESEAETCLQTEPLQRSKSTTQLPEQAVPRDRPHVTRIHTDLGPGLEGIRTGHRRAASPYAHTPAGLADTLAPDTKRKSTLLSPMHPHEPRRSASVHPKTGGFDRESSDSDRKSKTRRRTERSRSRAARESFSHSDRSESEKVKPSKLGSRNGSPEGTFSRRAHRYRSPAPSQGGFTGYTYTGQDHITPPQTPKLNNDSTRSSAIDNATVAEQPSNRQTSSRMTVDSPYNSSAEEGHSRRPRPVDERKADKGGRSRRNSRNCSDKDERPTLTRTRSRRHDMSTKDESNQEQYPLGQRPYREGQPALSARTTSGMEDVLERAFTANRNKQFSNGDSHSRHDSPRGSPAPSPPQTPRAGDRSPGGYFEPPHNASRSSKQRSRPQSIDDTHFKDIKNVTSLLGAATLGASLAAKAIPALSRSNTSQSLETHSSSSQSRPGSGQRSRKPSPVTEESQPAYQGLSRTNSMAGPNDGLNTRTTTYVVNEERPAPKSALYAPAPPEPPRTASRSSSYSHSPELRPPAPFRAFSSIPAQGLQQQHLFPAQPALTSSPMNLEPPTMLSNSAPRPNSLPPCPRSRPIAGHHDWYTIRDMPFLDFCPSCMSFLGATRFRDYFIPSLPKEARRPTACAMSFPWLRVAWLQSIRQDRKDLSLVWQIANGPPAGTKPCAGTKVDMRRWYHLTDPRTKKPVDNFDICSACVRNIDLIFPTLQFCVFDRPQEKKEQEKICNLNTTSRHFLPVLNELERLAERSKETVRHRDFQEFVDFIRRISRNRHCVKDTLLATQSWHYISDLPEFTICEECYEEVVWPLRDRPIARDVSKTLKLVPVLRKNSSLRGTSCQLYSDRMRRVFYDAVNRNDYESLKLAAKYRFNMEHRLQEMHKLYEMDLQAGIDRRAEMEKNISIWKSIE</sequence>
<feature type="region of interest" description="Disordered" evidence="1">
    <location>
        <begin position="511"/>
        <end position="619"/>
    </location>
</feature>
<gene>
    <name evidence="2" type="ORF">Z520_01936</name>
</gene>
<evidence type="ECO:0000256" key="1">
    <source>
        <dbReference type="SAM" id="MobiDB-lite"/>
    </source>
</evidence>
<accession>A0A0D2K784</accession>
<dbReference type="EMBL" id="KN848064">
    <property type="protein sequence ID" value="KIY01798.1"/>
    <property type="molecule type" value="Genomic_DNA"/>
</dbReference>